<dbReference type="SUPFAM" id="SSF51735">
    <property type="entry name" value="NAD(P)-binding Rossmann-fold domains"/>
    <property type="match status" value="1"/>
</dbReference>
<name>A0A5B9E1T1_9GAMM</name>
<proteinExistence type="inferred from homology"/>
<evidence type="ECO:0000256" key="2">
    <source>
        <dbReference type="ARBA" id="ARBA00007637"/>
    </source>
</evidence>
<feature type="domain" description="NAD-dependent epimerase/dehydratase" evidence="3">
    <location>
        <begin position="15"/>
        <end position="239"/>
    </location>
</feature>
<dbReference type="Gene3D" id="3.40.50.720">
    <property type="entry name" value="NAD(P)-binding Rossmann-like Domain"/>
    <property type="match status" value="1"/>
</dbReference>
<dbReference type="PANTHER" id="PTHR43000">
    <property type="entry name" value="DTDP-D-GLUCOSE 4,6-DEHYDRATASE-RELATED"/>
    <property type="match status" value="1"/>
</dbReference>
<protein>
    <submittedName>
        <fullName evidence="4">NAD(P)-dependent oxidoreductase</fullName>
    </submittedName>
</protein>
<dbReference type="Proteomes" id="UP000321807">
    <property type="component" value="Chromosome"/>
</dbReference>
<dbReference type="InterPro" id="IPR036291">
    <property type="entry name" value="NAD(P)-bd_dom_sf"/>
</dbReference>
<dbReference type="Pfam" id="PF01370">
    <property type="entry name" value="Epimerase"/>
    <property type="match status" value="1"/>
</dbReference>
<gene>
    <name evidence="4" type="ORF">CS053_14915</name>
</gene>
<organism evidence="4 5">
    <name type="scientific">Rhodanobacter glycinis</name>
    <dbReference type="NCBI Taxonomy" id="582702"/>
    <lineage>
        <taxon>Bacteria</taxon>
        <taxon>Pseudomonadati</taxon>
        <taxon>Pseudomonadota</taxon>
        <taxon>Gammaproteobacteria</taxon>
        <taxon>Lysobacterales</taxon>
        <taxon>Rhodanobacteraceae</taxon>
        <taxon>Rhodanobacter</taxon>
    </lineage>
</organism>
<comment type="similarity">
    <text evidence="2">Belongs to the NAD(P)-dependent epimerase/dehydratase family.</text>
</comment>
<reference evidence="4 5" key="1">
    <citation type="submission" date="2019-08" db="EMBL/GenBank/DDBJ databases">
        <title>Complete genome sequence of Rhodanobacter glycinis strain T01E-68 isolated from tomato root.</title>
        <authorList>
            <person name="Weon H.-Y."/>
            <person name="Lee S.A."/>
        </authorList>
    </citation>
    <scope>NUCLEOTIDE SEQUENCE [LARGE SCALE GENOMIC DNA]</scope>
    <source>
        <strain evidence="4 5">T01E-68</strain>
    </source>
</reference>
<evidence type="ECO:0000256" key="1">
    <source>
        <dbReference type="ARBA" id="ARBA00005125"/>
    </source>
</evidence>
<evidence type="ECO:0000313" key="4">
    <source>
        <dbReference type="EMBL" id="QEE25649.1"/>
    </source>
</evidence>
<dbReference type="KEGG" id="rgl:CS053_14915"/>
<sequence length="318" mass="34987">MGASSVVNSLAGKIVLVTGATGFIGRHLVDRLRMIPGISLILLSRSSKSDFAPEAAWVTSALDRLTRNTWLDHGIDRIDVIFHFGAYTPKKSSEGNEVDEVYHDNLIGTRALLESLPCTPERFVFSSTLDVYSTSEASQILTEESRLSPASLYGASKVFCEHLVRVYAEKLGYAYAILRFGHIYGPGEGAYVKLIPQVIRSMLKHESPVIYGDGSAQRDFMFVDDAVEAAMRAATAISRQVGPLNVVSGQSRSIREFVEVLSRVSGFSGKIEYQAEKPNGVSLMLSAKKMFDVLGQWELCALEDGLRQEVNYFRSGDD</sequence>
<comment type="pathway">
    <text evidence="1">Bacterial outer membrane biogenesis; LPS O-antigen biosynthesis.</text>
</comment>
<dbReference type="AlphaFoldDB" id="A0A5B9E1T1"/>
<dbReference type="InterPro" id="IPR001509">
    <property type="entry name" value="Epimerase_deHydtase"/>
</dbReference>
<accession>A0A5B9E1T1</accession>
<dbReference type="EMBL" id="CP042807">
    <property type="protein sequence ID" value="QEE25649.1"/>
    <property type="molecule type" value="Genomic_DNA"/>
</dbReference>
<evidence type="ECO:0000313" key="5">
    <source>
        <dbReference type="Proteomes" id="UP000321807"/>
    </source>
</evidence>
<evidence type="ECO:0000259" key="3">
    <source>
        <dbReference type="Pfam" id="PF01370"/>
    </source>
</evidence>